<dbReference type="InterPro" id="IPR008906">
    <property type="entry name" value="HATC_C_dom"/>
</dbReference>
<feature type="region of interest" description="Disordered" evidence="1">
    <location>
        <begin position="1"/>
        <end position="26"/>
    </location>
</feature>
<dbReference type="GO" id="GO:0046983">
    <property type="term" value="F:protein dimerization activity"/>
    <property type="evidence" value="ECO:0007669"/>
    <property type="project" value="InterPro"/>
</dbReference>
<evidence type="ECO:0000259" key="2">
    <source>
        <dbReference type="Pfam" id="PF05699"/>
    </source>
</evidence>
<proteinExistence type="predicted"/>
<dbReference type="EMBL" id="NRDI02000003">
    <property type="protein sequence ID" value="KAI1518261.1"/>
    <property type="molecule type" value="Genomic_DNA"/>
</dbReference>
<reference evidence="4" key="2">
    <citation type="submission" date="2021-05" db="EMBL/GenBank/DDBJ databases">
        <authorList>
            <person name="Moolhuijzen P.M."/>
            <person name="Moffat C.S."/>
        </authorList>
    </citation>
    <scope>NUCLEOTIDE SEQUENCE</scope>
    <source>
        <strain evidence="4">86-124</strain>
    </source>
</reference>
<organism evidence="3 5">
    <name type="scientific">Pyrenophora tritici-repentis</name>
    <dbReference type="NCBI Taxonomy" id="45151"/>
    <lineage>
        <taxon>Eukaryota</taxon>
        <taxon>Fungi</taxon>
        <taxon>Dikarya</taxon>
        <taxon>Ascomycota</taxon>
        <taxon>Pezizomycotina</taxon>
        <taxon>Dothideomycetes</taxon>
        <taxon>Pleosporomycetidae</taxon>
        <taxon>Pleosporales</taxon>
        <taxon>Pleosporineae</taxon>
        <taxon>Pleosporaceae</taxon>
        <taxon>Pyrenophora</taxon>
    </lineage>
</organism>
<evidence type="ECO:0000313" key="6">
    <source>
        <dbReference type="Proteomes" id="UP000249757"/>
    </source>
</evidence>
<evidence type="ECO:0000313" key="4">
    <source>
        <dbReference type="EMBL" id="KAI1518261.1"/>
    </source>
</evidence>
<evidence type="ECO:0000313" key="5">
    <source>
        <dbReference type="Proteomes" id="UP000245464"/>
    </source>
</evidence>
<accession>A0A317A1F2</accession>
<dbReference type="Proteomes" id="UP000249757">
    <property type="component" value="Unassembled WGS sequence"/>
</dbReference>
<feature type="region of interest" description="Disordered" evidence="1">
    <location>
        <begin position="234"/>
        <end position="274"/>
    </location>
</feature>
<feature type="compositionally biased region" description="Acidic residues" evidence="1">
    <location>
        <begin position="239"/>
        <end position="255"/>
    </location>
</feature>
<keyword evidence="6" id="KW-1185">Reference proteome</keyword>
<feature type="compositionally biased region" description="Basic residues" evidence="1">
    <location>
        <begin position="261"/>
        <end position="274"/>
    </location>
</feature>
<reference evidence="6" key="4">
    <citation type="journal article" date="2022" name="Microb. Genom.">
        <title>A global pangenome for the wheat fungal pathogen Pyrenophora tritici-repentis and prediction of effector protein structural homology.</title>
        <authorList>
            <person name="Moolhuijzen P.M."/>
            <person name="See P.T."/>
            <person name="Shi G."/>
            <person name="Powell H.R."/>
            <person name="Cockram J."/>
            <person name="Jorgensen L.N."/>
            <person name="Benslimane H."/>
            <person name="Strelkov S.E."/>
            <person name="Turner J."/>
            <person name="Liu Z."/>
            <person name="Moffat C.S."/>
        </authorList>
    </citation>
    <scope>NUCLEOTIDE SEQUENCE [LARGE SCALE GENOMIC DNA]</scope>
</reference>
<feature type="domain" description="HAT C-terminal dimerisation" evidence="2">
    <location>
        <begin position="136"/>
        <end position="197"/>
    </location>
</feature>
<comment type="caution">
    <text evidence="3">The sequence shown here is derived from an EMBL/GenBank/DDBJ whole genome shotgun (WGS) entry which is preliminary data.</text>
</comment>
<dbReference type="InterPro" id="IPR012337">
    <property type="entry name" value="RNaseH-like_sf"/>
</dbReference>
<dbReference type="AlphaFoldDB" id="A0A317A1F2"/>
<evidence type="ECO:0000256" key="1">
    <source>
        <dbReference type="SAM" id="MobiDB-lite"/>
    </source>
</evidence>
<reference evidence="4" key="3">
    <citation type="journal article" date="2022" name="bioRxiv">
        <title>A global pangenome for the wheat fungal pathogen Pyrenophora tritici-repentis and prediction of effector protein structural homology.</title>
        <authorList>
            <person name="Moolhuijzen P."/>
            <person name="See P.T."/>
            <person name="Shi G."/>
            <person name="Powell H.R."/>
            <person name="Cockram J."/>
            <person name="Jorgensen L.N."/>
            <person name="Benslimane H."/>
            <person name="Strelkov S.E."/>
            <person name="Turner J."/>
            <person name="Liu Z."/>
            <person name="Moffat C.S."/>
        </authorList>
    </citation>
    <scope>NUCLEOTIDE SEQUENCE</scope>
    <source>
        <strain evidence="4">86-124</strain>
    </source>
</reference>
<reference evidence="3 5" key="1">
    <citation type="journal article" date="2018" name="BMC Genomics">
        <title>Comparative genomics of the wheat fungal pathogen Pyrenophora tritici-repentis reveals chromosomal variations and genome plasticity.</title>
        <authorList>
            <person name="Moolhuijzen P."/>
            <person name="See P.T."/>
            <person name="Hane J.K."/>
            <person name="Shi G."/>
            <person name="Liu Z."/>
            <person name="Oliver R.P."/>
            <person name="Moffat C.S."/>
        </authorList>
    </citation>
    <scope>NUCLEOTIDE SEQUENCE [LARGE SCALE GENOMIC DNA]</scope>
    <source>
        <strain evidence="3">M4</strain>
    </source>
</reference>
<evidence type="ECO:0000313" key="3">
    <source>
        <dbReference type="EMBL" id="KAF7578004.1"/>
    </source>
</evidence>
<dbReference type="Proteomes" id="UP000245464">
    <property type="component" value="Chromosome 1"/>
</dbReference>
<sequence length="274" mass="31064">MPVAKEQVGDVPEGLVPAIKLEPPPGFEQDKWEQLTDGFACEADEIDGILDQRGSGGSRKGRPINLSVPYTGSLSGSARAIAQRERKALFDKEEKVLESVRTADRSAKYQLKKSLLQQPKYKLANSARQAKLLEKEWDILSEKRFTQKKSVAKDILAIPIAQVGVERVFNVAKDVIGSRRHRLSARTIQQIMVLKDTISQEEEQGLDYLVAQLGEDGEPIDEVNDLFELPASLEHTFDIDEENQTTEEESEEEVQEERQLPPRKRQRPQRYRDN</sequence>
<protein>
    <submittedName>
        <fullName evidence="4">Dimer-Tnp-hAT dimerization containing protein</fullName>
    </submittedName>
    <submittedName>
        <fullName evidence="3">Dimer-Tnp-hAT domain containing protein</fullName>
    </submittedName>
</protein>
<name>A0A317A1F2_9PLEO</name>
<dbReference type="SUPFAM" id="SSF53098">
    <property type="entry name" value="Ribonuclease H-like"/>
    <property type="match status" value="1"/>
</dbReference>
<gene>
    <name evidence="4" type="ORF">Ptr86124_003562</name>
    <name evidence="3" type="ORF">PtrM4_022440</name>
</gene>
<dbReference type="EMBL" id="NQIK02000001">
    <property type="protein sequence ID" value="KAF7578004.1"/>
    <property type="molecule type" value="Genomic_DNA"/>
</dbReference>
<dbReference type="Pfam" id="PF05699">
    <property type="entry name" value="Dimer_Tnp_hAT"/>
    <property type="match status" value="1"/>
</dbReference>